<dbReference type="Gene3D" id="2.60.40.3330">
    <property type="match status" value="1"/>
</dbReference>
<name>A0A3P7IEL4_STRVU</name>
<evidence type="ECO:0000313" key="1">
    <source>
        <dbReference type="EMBL" id="VDM67966.1"/>
    </source>
</evidence>
<evidence type="ECO:0000313" key="2">
    <source>
        <dbReference type="Proteomes" id="UP000270094"/>
    </source>
</evidence>
<dbReference type="InterPro" id="IPR038479">
    <property type="entry name" value="Transthyretin-like_sf"/>
</dbReference>
<accession>A0A3P7IEL4</accession>
<dbReference type="Proteomes" id="UP000270094">
    <property type="component" value="Unassembled WGS sequence"/>
</dbReference>
<protein>
    <submittedName>
        <fullName evidence="1">Uncharacterized protein</fullName>
    </submittedName>
</protein>
<keyword evidence="2" id="KW-1185">Reference proteome</keyword>
<proteinExistence type="predicted"/>
<dbReference type="EMBL" id="UYYB01007158">
    <property type="protein sequence ID" value="VDM67966.1"/>
    <property type="molecule type" value="Genomic_DNA"/>
</dbReference>
<dbReference type="OrthoDB" id="5782901at2759"/>
<sequence>MNNFSVSGCGSDFGPFNPPDAYVRIEHSCPRRNVKKIKAIELDLLPIFLPRAYLRTGLKYAFLNCGKSYQEVEIVLFPQSCARNLPLAPHKIKLHFRQGLPCQV</sequence>
<dbReference type="AlphaFoldDB" id="A0A3P7IEL4"/>
<reference evidence="1 2" key="1">
    <citation type="submission" date="2018-11" db="EMBL/GenBank/DDBJ databases">
        <authorList>
            <consortium name="Pathogen Informatics"/>
        </authorList>
    </citation>
    <scope>NUCLEOTIDE SEQUENCE [LARGE SCALE GENOMIC DNA]</scope>
</reference>
<organism evidence="1 2">
    <name type="scientific">Strongylus vulgaris</name>
    <name type="common">Blood worm</name>
    <dbReference type="NCBI Taxonomy" id="40348"/>
    <lineage>
        <taxon>Eukaryota</taxon>
        <taxon>Metazoa</taxon>
        <taxon>Ecdysozoa</taxon>
        <taxon>Nematoda</taxon>
        <taxon>Chromadorea</taxon>
        <taxon>Rhabditida</taxon>
        <taxon>Rhabditina</taxon>
        <taxon>Rhabditomorpha</taxon>
        <taxon>Strongyloidea</taxon>
        <taxon>Strongylidae</taxon>
        <taxon>Strongylus</taxon>
    </lineage>
</organism>
<gene>
    <name evidence="1" type="ORF">SVUK_LOCUS2964</name>
</gene>